<dbReference type="EMBL" id="LXQA010112637">
    <property type="protein sequence ID" value="MCI18967.1"/>
    <property type="molecule type" value="Genomic_DNA"/>
</dbReference>
<dbReference type="AlphaFoldDB" id="A0A392Q4Z0"/>
<protein>
    <submittedName>
        <fullName evidence="1">Uncharacterized protein</fullName>
    </submittedName>
</protein>
<name>A0A392Q4Z0_9FABA</name>
<dbReference type="Proteomes" id="UP000265520">
    <property type="component" value="Unassembled WGS sequence"/>
</dbReference>
<sequence length="46" mass="5186">VAQIDGMNVGFHPWISGLAVGDNQYYEVHLDGYNLEWNITTCSIED</sequence>
<keyword evidence="2" id="KW-1185">Reference proteome</keyword>
<proteinExistence type="predicted"/>
<feature type="non-terminal residue" evidence="1">
    <location>
        <position position="1"/>
    </location>
</feature>
<reference evidence="1 2" key="1">
    <citation type="journal article" date="2018" name="Front. Plant Sci.">
        <title>Red Clover (Trifolium pratense) and Zigzag Clover (T. medium) - A Picture of Genomic Similarities and Differences.</title>
        <authorList>
            <person name="Dluhosova J."/>
            <person name="Istvanek J."/>
            <person name="Nedelnik J."/>
            <person name="Repkova J."/>
        </authorList>
    </citation>
    <scope>NUCLEOTIDE SEQUENCE [LARGE SCALE GENOMIC DNA]</scope>
    <source>
        <strain evidence="2">cv. 10/8</strain>
        <tissue evidence="1">Leaf</tissue>
    </source>
</reference>
<evidence type="ECO:0000313" key="1">
    <source>
        <dbReference type="EMBL" id="MCI18967.1"/>
    </source>
</evidence>
<accession>A0A392Q4Z0</accession>
<comment type="caution">
    <text evidence="1">The sequence shown here is derived from an EMBL/GenBank/DDBJ whole genome shotgun (WGS) entry which is preliminary data.</text>
</comment>
<evidence type="ECO:0000313" key="2">
    <source>
        <dbReference type="Proteomes" id="UP000265520"/>
    </source>
</evidence>
<organism evidence="1 2">
    <name type="scientific">Trifolium medium</name>
    <dbReference type="NCBI Taxonomy" id="97028"/>
    <lineage>
        <taxon>Eukaryota</taxon>
        <taxon>Viridiplantae</taxon>
        <taxon>Streptophyta</taxon>
        <taxon>Embryophyta</taxon>
        <taxon>Tracheophyta</taxon>
        <taxon>Spermatophyta</taxon>
        <taxon>Magnoliopsida</taxon>
        <taxon>eudicotyledons</taxon>
        <taxon>Gunneridae</taxon>
        <taxon>Pentapetalae</taxon>
        <taxon>rosids</taxon>
        <taxon>fabids</taxon>
        <taxon>Fabales</taxon>
        <taxon>Fabaceae</taxon>
        <taxon>Papilionoideae</taxon>
        <taxon>50 kb inversion clade</taxon>
        <taxon>NPAAA clade</taxon>
        <taxon>Hologalegina</taxon>
        <taxon>IRL clade</taxon>
        <taxon>Trifolieae</taxon>
        <taxon>Trifolium</taxon>
    </lineage>
</organism>